<proteinExistence type="predicted"/>
<name>A0A564XZC1_HYMDI</name>
<sequence length="90" mass="10280">MSKRVHRFSCPFYNRLVSPKSTSALILSRRLTQVAYKVIFVFHTIATHVCQLPAPMLPAHLLTSSTRSPLYLPLCHSFQTRCGFLEYILA</sequence>
<evidence type="ECO:0000313" key="2">
    <source>
        <dbReference type="Proteomes" id="UP000321570"/>
    </source>
</evidence>
<dbReference type="EMBL" id="CABIJS010000028">
    <property type="protein sequence ID" value="VUZ40099.1"/>
    <property type="molecule type" value="Genomic_DNA"/>
</dbReference>
<evidence type="ECO:0000313" key="1">
    <source>
        <dbReference type="EMBL" id="VUZ40099.1"/>
    </source>
</evidence>
<dbReference type="AlphaFoldDB" id="A0A564XZC1"/>
<dbReference type="Proteomes" id="UP000321570">
    <property type="component" value="Unassembled WGS sequence"/>
</dbReference>
<gene>
    <name evidence="1" type="ORF">WMSIL1_LOCUS1210</name>
</gene>
<reference evidence="1 2" key="1">
    <citation type="submission" date="2019-07" db="EMBL/GenBank/DDBJ databases">
        <authorList>
            <person name="Jastrzebski P J."/>
            <person name="Paukszto L."/>
            <person name="Jastrzebski P J."/>
        </authorList>
    </citation>
    <scope>NUCLEOTIDE SEQUENCE [LARGE SCALE GENOMIC DNA]</scope>
    <source>
        <strain evidence="1 2">WMS-il1</strain>
    </source>
</reference>
<organism evidence="1 2">
    <name type="scientific">Hymenolepis diminuta</name>
    <name type="common">Rat tapeworm</name>
    <dbReference type="NCBI Taxonomy" id="6216"/>
    <lineage>
        <taxon>Eukaryota</taxon>
        <taxon>Metazoa</taxon>
        <taxon>Spiralia</taxon>
        <taxon>Lophotrochozoa</taxon>
        <taxon>Platyhelminthes</taxon>
        <taxon>Cestoda</taxon>
        <taxon>Eucestoda</taxon>
        <taxon>Cyclophyllidea</taxon>
        <taxon>Hymenolepididae</taxon>
        <taxon>Hymenolepis</taxon>
    </lineage>
</organism>
<accession>A0A564XZC1</accession>
<keyword evidence="2" id="KW-1185">Reference proteome</keyword>
<protein>
    <submittedName>
        <fullName evidence="1">Uncharacterized protein</fullName>
    </submittedName>
</protein>